<name>A0AA87AJK5_9BACL</name>
<dbReference type="Proteomes" id="UP000004773">
    <property type="component" value="Unassembled WGS sequence"/>
</dbReference>
<dbReference type="SUPFAM" id="SSF49478">
    <property type="entry name" value="Cna protein B-type domain"/>
    <property type="match status" value="2"/>
</dbReference>
<organism evidence="2 3">
    <name type="scientific">Gemella haemolysans M341</name>
    <dbReference type="NCBI Taxonomy" id="562981"/>
    <lineage>
        <taxon>Bacteria</taxon>
        <taxon>Bacillati</taxon>
        <taxon>Bacillota</taxon>
        <taxon>Bacilli</taxon>
        <taxon>Bacillales</taxon>
        <taxon>Gemellaceae</taxon>
        <taxon>Gemella</taxon>
    </lineage>
</organism>
<evidence type="ECO:0000259" key="1">
    <source>
        <dbReference type="Pfam" id="PF05738"/>
    </source>
</evidence>
<proteinExistence type="predicted"/>
<evidence type="ECO:0000313" key="2">
    <source>
        <dbReference type="EMBL" id="EGF85864.1"/>
    </source>
</evidence>
<dbReference type="Gene3D" id="2.60.40.1140">
    <property type="entry name" value="Collagen-binding surface protein Cna, B-type domain"/>
    <property type="match status" value="2"/>
</dbReference>
<dbReference type="EMBL" id="ACRO01000051">
    <property type="protein sequence ID" value="EGF85864.1"/>
    <property type="molecule type" value="Genomic_DNA"/>
</dbReference>
<dbReference type="AlphaFoldDB" id="A0AA87AJK5"/>
<dbReference type="Pfam" id="PF05738">
    <property type="entry name" value="Cna_B"/>
    <property type="match status" value="2"/>
</dbReference>
<sequence>KDNWNYEFNDLPKYENGKEITYSIDEEAVPGYEKSVEGYNLKNTHTPEKVSVAGTKTWDDANNQDGKRPDKIKVILNKTVDGQTTKVTEKEVTKDNWNYEFNDLPKYENGKLIKYSIDEVDVPGYKKSIKGYDLTNKYIPPKPKLLNTGSAPREVGGLGVLGLLAGYVLIRRKNKTN</sequence>
<reference evidence="2 3" key="1">
    <citation type="submission" date="2011-03" db="EMBL/GenBank/DDBJ databases">
        <title>The Genome Sequence of Gemella haemolysans M341.</title>
        <authorList>
            <consortium name="The Broad Institute Genome Sequencing Platform"/>
            <consortium name="The Broad Institute Genome Sequencing Center for Infectious Disease"/>
            <person name="Earl A."/>
            <person name="Ward D."/>
            <person name="Feldgarden M."/>
            <person name="Gevers D."/>
            <person name="Sibley C.D."/>
            <person name="Field T.R."/>
            <person name="Grinwis M."/>
            <person name="Eshaghurshan C.S."/>
            <person name="Surette M.G."/>
            <person name="Young S.K."/>
            <person name="Zeng Q."/>
            <person name="Gargeya S."/>
            <person name="Fitzgerald M."/>
            <person name="Haas B."/>
            <person name="Abouelleil A."/>
            <person name="Alvarado L."/>
            <person name="Arachchi H.M."/>
            <person name="Berlin A."/>
            <person name="Brown A."/>
            <person name="Chapman S.B."/>
            <person name="Chen Z."/>
            <person name="Dunbar C."/>
            <person name="Freedman E."/>
            <person name="Gearin G."/>
            <person name="Gellesch M."/>
            <person name="Goldberg J."/>
            <person name="Griggs A."/>
            <person name="Gujja S."/>
            <person name="Heilman E.R."/>
            <person name="Heiman D."/>
            <person name="Howarth C."/>
            <person name="Larson L."/>
            <person name="Lui A."/>
            <person name="MacDonald P.J.P."/>
            <person name="Mehta T."/>
            <person name="Montmayeur A."/>
            <person name="Murphy C."/>
            <person name="Neiman D."/>
            <person name="Pearson M."/>
            <person name="Priest M."/>
            <person name="Roberts A."/>
            <person name="Saif S."/>
            <person name="Shea T."/>
            <person name="Shenoy N."/>
            <person name="Sisk P."/>
            <person name="Stolte C."/>
            <person name="Sykes S."/>
            <person name="White J."/>
            <person name="Yandava C."/>
            <person name="Wortman J."/>
            <person name="Nusbaum C."/>
            <person name="Birren B."/>
        </authorList>
    </citation>
    <scope>NUCLEOTIDE SEQUENCE [LARGE SCALE GENOMIC DNA]</scope>
    <source>
        <strain evidence="2 3">M341</strain>
    </source>
</reference>
<accession>A0AA87AJK5</accession>
<protein>
    <recommendedName>
        <fullName evidence="1">CNA-B domain-containing protein</fullName>
    </recommendedName>
</protein>
<feature type="non-terminal residue" evidence="2">
    <location>
        <position position="1"/>
    </location>
</feature>
<feature type="domain" description="CNA-B" evidence="1">
    <location>
        <begin position="52"/>
        <end position="137"/>
    </location>
</feature>
<gene>
    <name evidence="2" type="ORF">HMPREF0428_01910</name>
</gene>
<dbReference type="RefSeq" id="WP_003148101.1">
    <property type="nucleotide sequence ID" value="NZ_GL883588.1"/>
</dbReference>
<dbReference type="InterPro" id="IPR008454">
    <property type="entry name" value="Collagen-bd_Cna-like_B-typ_dom"/>
</dbReference>
<dbReference type="CDD" id="cd00222">
    <property type="entry name" value="CollagenBindB"/>
    <property type="match status" value="2"/>
</dbReference>
<comment type="caution">
    <text evidence="2">The sequence shown here is derived from an EMBL/GenBank/DDBJ whole genome shotgun (WGS) entry which is preliminary data.</text>
</comment>
<feature type="domain" description="CNA-B" evidence="1">
    <location>
        <begin position="2"/>
        <end position="44"/>
    </location>
</feature>
<evidence type="ECO:0000313" key="3">
    <source>
        <dbReference type="Proteomes" id="UP000004773"/>
    </source>
</evidence>